<evidence type="ECO:0000313" key="8">
    <source>
        <dbReference type="EMBL" id="KAL2855958.1"/>
    </source>
</evidence>
<evidence type="ECO:0000256" key="2">
    <source>
        <dbReference type="ARBA" id="ARBA00005179"/>
    </source>
</evidence>
<keyword evidence="5" id="KW-0378">Hydrolase</keyword>
<keyword evidence="9" id="KW-1185">Reference proteome</keyword>
<evidence type="ECO:0000256" key="4">
    <source>
        <dbReference type="ARBA" id="ARBA00022723"/>
    </source>
</evidence>
<dbReference type="CDD" id="cd07722">
    <property type="entry name" value="LACTB2-like_MBL-fold"/>
    <property type="match status" value="1"/>
</dbReference>
<evidence type="ECO:0000256" key="5">
    <source>
        <dbReference type="ARBA" id="ARBA00022801"/>
    </source>
</evidence>
<dbReference type="InterPro" id="IPR001279">
    <property type="entry name" value="Metallo-B-lactamas"/>
</dbReference>
<keyword evidence="4" id="KW-0479">Metal-binding</keyword>
<dbReference type="InterPro" id="IPR050662">
    <property type="entry name" value="Sec-metab_biosynth-thioest"/>
</dbReference>
<organism evidence="8 9">
    <name type="scientific">Aspergillus pseudoustus</name>
    <dbReference type="NCBI Taxonomy" id="1810923"/>
    <lineage>
        <taxon>Eukaryota</taxon>
        <taxon>Fungi</taxon>
        <taxon>Dikarya</taxon>
        <taxon>Ascomycota</taxon>
        <taxon>Pezizomycotina</taxon>
        <taxon>Eurotiomycetes</taxon>
        <taxon>Eurotiomycetidae</taxon>
        <taxon>Eurotiales</taxon>
        <taxon>Aspergillaceae</taxon>
        <taxon>Aspergillus</taxon>
        <taxon>Aspergillus subgen. Nidulantes</taxon>
    </lineage>
</organism>
<accession>A0ABR4KXJ6</accession>
<dbReference type="PANTHER" id="PTHR23131:SF2">
    <property type="entry name" value="LACTAMASE-LIKE PROTEIN APTB-RELATED"/>
    <property type="match status" value="1"/>
</dbReference>
<dbReference type="SMART" id="SM00849">
    <property type="entry name" value="Lactamase_B"/>
    <property type="match status" value="1"/>
</dbReference>
<feature type="domain" description="Metallo-beta-lactamase" evidence="7">
    <location>
        <begin position="51"/>
        <end position="207"/>
    </location>
</feature>
<reference evidence="8 9" key="1">
    <citation type="submission" date="2024-07" db="EMBL/GenBank/DDBJ databases">
        <title>Section-level genome sequencing and comparative genomics of Aspergillus sections Usti and Cavernicolus.</title>
        <authorList>
            <consortium name="Lawrence Berkeley National Laboratory"/>
            <person name="Nybo J.L."/>
            <person name="Vesth T.C."/>
            <person name="Theobald S."/>
            <person name="Frisvad J.C."/>
            <person name="Larsen T.O."/>
            <person name="Kjaerboelling I."/>
            <person name="Rothschild-Mancinelli K."/>
            <person name="Lyhne E.K."/>
            <person name="Kogle M.E."/>
            <person name="Barry K."/>
            <person name="Clum A."/>
            <person name="Na H."/>
            <person name="Ledsgaard L."/>
            <person name="Lin J."/>
            <person name="Lipzen A."/>
            <person name="Kuo A."/>
            <person name="Riley R."/>
            <person name="Mondo S."/>
            <person name="Labutti K."/>
            <person name="Haridas S."/>
            <person name="Pangalinan J."/>
            <person name="Salamov A.A."/>
            <person name="Simmons B.A."/>
            <person name="Magnuson J.K."/>
            <person name="Chen J."/>
            <person name="Drula E."/>
            <person name="Henrissat B."/>
            <person name="Wiebenga A."/>
            <person name="Lubbers R.J."/>
            <person name="Gomes A.C."/>
            <person name="Makela M.R."/>
            <person name="Stajich J."/>
            <person name="Grigoriev I.V."/>
            <person name="Mortensen U.H."/>
            <person name="De Vries R.P."/>
            <person name="Baker S.E."/>
            <person name="Andersen M.R."/>
        </authorList>
    </citation>
    <scope>NUCLEOTIDE SEQUENCE [LARGE SCALE GENOMIC DNA]</scope>
    <source>
        <strain evidence="8 9">CBS 123904</strain>
    </source>
</reference>
<comment type="similarity">
    <text evidence="3">Belongs to the metallo-beta-lactamase superfamily.</text>
</comment>
<dbReference type="Gene3D" id="1.10.10.10">
    <property type="entry name" value="Winged helix-like DNA-binding domain superfamily/Winged helix DNA-binding domain"/>
    <property type="match status" value="1"/>
</dbReference>
<dbReference type="Gene3D" id="3.60.15.10">
    <property type="entry name" value="Ribonuclease Z/Hydroxyacylglutathione hydrolase-like"/>
    <property type="match status" value="1"/>
</dbReference>
<comment type="pathway">
    <text evidence="2">Secondary metabolite biosynthesis.</text>
</comment>
<name>A0ABR4KXJ6_9EURO</name>
<dbReference type="PANTHER" id="PTHR23131">
    <property type="entry name" value="ENDORIBONUCLEASE LACTB2"/>
    <property type="match status" value="1"/>
</dbReference>
<evidence type="ECO:0000256" key="6">
    <source>
        <dbReference type="ARBA" id="ARBA00022833"/>
    </source>
</evidence>
<proteinExistence type="inferred from homology"/>
<comment type="cofactor">
    <cofactor evidence="1">
        <name>Zn(2+)</name>
        <dbReference type="ChEBI" id="CHEBI:29105"/>
    </cofactor>
</comment>
<gene>
    <name evidence="8" type="ORF">BJY01DRAFT_231394</name>
</gene>
<dbReference type="Pfam" id="PF00753">
    <property type="entry name" value="Lactamase_B"/>
    <property type="match status" value="1"/>
</dbReference>
<keyword evidence="6" id="KW-0862">Zinc</keyword>
<dbReference type="EMBL" id="JBFXLU010000008">
    <property type="protein sequence ID" value="KAL2855958.1"/>
    <property type="molecule type" value="Genomic_DNA"/>
</dbReference>
<dbReference type="InterPro" id="IPR036388">
    <property type="entry name" value="WH-like_DNA-bd_sf"/>
</dbReference>
<dbReference type="Proteomes" id="UP001610446">
    <property type="component" value="Unassembled WGS sequence"/>
</dbReference>
<dbReference type="SUPFAM" id="SSF56281">
    <property type="entry name" value="Metallo-hydrolase/oxidoreductase"/>
    <property type="match status" value="1"/>
</dbReference>
<sequence length="342" mass="37386">MALHMPFNQSFWAEYLSGQEANLPVLTDIATLSSRVIRILGGNPGAMHLQGTNTYLVGTGPSRILIDTGQGLPIWITRIANYLAQHNISVSHILLTHWHGDHTGGVSDLISHNPSLAGHVYKNTPDSDQESIEDGQIFAVQGATIRAIFTPGHSIDHMCFLLEEENALFTGDNVLGHGFSVAPDLGRYMLSLACMRDLRCGTGYPAHGAVIRDLPAKLEEYIRHKDARVQGVLAVLVKEKEKPDVRVAVGAGAGVDTRGKKGGMTLHEVARAVFGLVPPEVVDQALAPFLLQVLWVLTEDRKVGFEPGDPWTRKWFAVTRRAVESKPRRLYSRDNPCGVQGP</sequence>
<evidence type="ECO:0000256" key="3">
    <source>
        <dbReference type="ARBA" id="ARBA00007749"/>
    </source>
</evidence>
<evidence type="ECO:0000256" key="1">
    <source>
        <dbReference type="ARBA" id="ARBA00001947"/>
    </source>
</evidence>
<evidence type="ECO:0000259" key="7">
    <source>
        <dbReference type="SMART" id="SM00849"/>
    </source>
</evidence>
<protein>
    <submittedName>
        <fullName evidence="8">Beta-lactamase-like protein</fullName>
    </submittedName>
</protein>
<comment type="caution">
    <text evidence="8">The sequence shown here is derived from an EMBL/GenBank/DDBJ whole genome shotgun (WGS) entry which is preliminary data.</text>
</comment>
<dbReference type="InterPro" id="IPR047921">
    <property type="entry name" value="LACTB2-like_MBL-fold"/>
</dbReference>
<dbReference type="InterPro" id="IPR036866">
    <property type="entry name" value="RibonucZ/Hydroxyglut_hydro"/>
</dbReference>
<evidence type="ECO:0000313" key="9">
    <source>
        <dbReference type="Proteomes" id="UP001610446"/>
    </source>
</evidence>